<feature type="transmembrane region" description="Helical" evidence="6">
    <location>
        <begin position="443"/>
        <end position="467"/>
    </location>
</feature>
<reference evidence="9 10" key="1">
    <citation type="submission" date="2017-04" db="EMBL/GenBank/DDBJ databases">
        <authorList>
            <person name="Afonso C.L."/>
            <person name="Miller P.J."/>
            <person name="Scott M.A."/>
            <person name="Spackman E."/>
            <person name="Goraichik I."/>
            <person name="Dimitrov K.M."/>
            <person name="Suarez D.L."/>
            <person name="Swayne D.E."/>
        </authorList>
    </citation>
    <scope>NUCLEOTIDE SEQUENCE [LARGE SCALE GENOMIC DNA]</scope>
    <source>
        <strain evidence="9 10">DSM 26133</strain>
    </source>
</reference>
<evidence type="ECO:0000256" key="4">
    <source>
        <dbReference type="ARBA" id="ARBA00022989"/>
    </source>
</evidence>
<evidence type="ECO:0000256" key="6">
    <source>
        <dbReference type="SAM" id="Phobius"/>
    </source>
</evidence>
<evidence type="ECO:0000313" key="10">
    <source>
        <dbReference type="Proteomes" id="UP000192472"/>
    </source>
</evidence>
<keyword evidence="10" id="KW-1185">Reference proteome</keyword>
<dbReference type="GO" id="GO:0022857">
    <property type="term" value="F:transmembrane transporter activity"/>
    <property type="evidence" value="ECO:0007669"/>
    <property type="project" value="TreeGrafter"/>
</dbReference>
<dbReference type="InterPro" id="IPR050250">
    <property type="entry name" value="Macrolide_Exporter_MacB"/>
</dbReference>
<feature type="domain" description="ABC3 transporter permease C-terminal" evidence="7">
    <location>
        <begin position="310"/>
        <end position="424"/>
    </location>
</feature>
<feature type="transmembrane region" description="Helical" evidence="6">
    <location>
        <begin position="21"/>
        <end position="41"/>
    </location>
</feature>
<dbReference type="Pfam" id="PF12704">
    <property type="entry name" value="MacB_PCD"/>
    <property type="match status" value="2"/>
</dbReference>
<evidence type="ECO:0000256" key="1">
    <source>
        <dbReference type="ARBA" id="ARBA00004651"/>
    </source>
</evidence>
<dbReference type="GO" id="GO:0005886">
    <property type="term" value="C:plasma membrane"/>
    <property type="evidence" value="ECO:0007669"/>
    <property type="project" value="UniProtKB-SubCell"/>
</dbReference>
<protein>
    <submittedName>
        <fullName evidence="9">Putative ABC transport system permease protein</fullName>
    </submittedName>
</protein>
<feature type="transmembrane region" description="Helical" evidence="6">
    <location>
        <begin position="397"/>
        <end position="422"/>
    </location>
</feature>
<dbReference type="PANTHER" id="PTHR30572">
    <property type="entry name" value="MEMBRANE COMPONENT OF TRANSPORTER-RELATED"/>
    <property type="match status" value="1"/>
</dbReference>
<feature type="transmembrane region" description="Helical" evidence="6">
    <location>
        <begin position="702"/>
        <end position="727"/>
    </location>
</feature>
<feature type="domain" description="MacB-like periplasmic core" evidence="8">
    <location>
        <begin position="454"/>
        <end position="660"/>
    </location>
</feature>
<dbReference type="InterPro" id="IPR003838">
    <property type="entry name" value="ABC3_permease_C"/>
</dbReference>
<dbReference type="AlphaFoldDB" id="A0A1W2GH06"/>
<keyword evidence="3 6" id="KW-0812">Transmembrane</keyword>
<comment type="subcellular location">
    <subcellularLocation>
        <location evidence="1">Cell membrane</location>
        <topology evidence="1">Multi-pass membrane protein</topology>
    </subcellularLocation>
</comment>
<dbReference type="RefSeq" id="WP_084373232.1">
    <property type="nucleotide sequence ID" value="NZ_FWYF01000003.1"/>
</dbReference>
<evidence type="ECO:0000313" key="9">
    <source>
        <dbReference type="EMBL" id="SMD35814.1"/>
    </source>
</evidence>
<evidence type="ECO:0000259" key="7">
    <source>
        <dbReference type="Pfam" id="PF02687"/>
    </source>
</evidence>
<evidence type="ECO:0000256" key="2">
    <source>
        <dbReference type="ARBA" id="ARBA00022475"/>
    </source>
</evidence>
<name>A0A1W2GH06_REIFA</name>
<feature type="transmembrane region" description="Helical" evidence="6">
    <location>
        <begin position="739"/>
        <end position="766"/>
    </location>
</feature>
<keyword evidence="5 6" id="KW-0472">Membrane</keyword>
<accession>A0A1W2GH06</accession>
<dbReference type="Proteomes" id="UP000192472">
    <property type="component" value="Unassembled WGS sequence"/>
</dbReference>
<dbReference type="InterPro" id="IPR025857">
    <property type="entry name" value="MacB_PCD"/>
</dbReference>
<feature type="domain" description="MacB-like periplasmic core" evidence="8">
    <location>
        <begin position="20"/>
        <end position="259"/>
    </location>
</feature>
<keyword evidence="4 6" id="KW-1133">Transmembrane helix</keyword>
<feature type="transmembrane region" description="Helical" evidence="6">
    <location>
        <begin position="305"/>
        <end position="326"/>
    </location>
</feature>
<dbReference type="EMBL" id="FWYF01000003">
    <property type="protein sequence ID" value="SMD35814.1"/>
    <property type="molecule type" value="Genomic_DNA"/>
</dbReference>
<dbReference type="PANTHER" id="PTHR30572:SF18">
    <property type="entry name" value="ABC-TYPE MACROLIDE FAMILY EXPORT SYSTEM PERMEASE COMPONENT 2"/>
    <property type="match status" value="1"/>
</dbReference>
<organism evidence="9 10">
    <name type="scientific">Reichenbachiella faecimaris</name>
    <dbReference type="NCBI Taxonomy" id="692418"/>
    <lineage>
        <taxon>Bacteria</taxon>
        <taxon>Pseudomonadati</taxon>
        <taxon>Bacteroidota</taxon>
        <taxon>Cytophagia</taxon>
        <taxon>Cytophagales</taxon>
        <taxon>Reichenbachiellaceae</taxon>
        <taxon>Reichenbachiella</taxon>
    </lineage>
</organism>
<evidence type="ECO:0000259" key="8">
    <source>
        <dbReference type="Pfam" id="PF12704"/>
    </source>
</evidence>
<gene>
    <name evidence="9" type="ORF">SAMN04488029_2552</name>
</gene>
<dbReference type="Pfam" id="PF02687">
    <property type="entry name" value="FtsX"/>
    <property type="match status" value="2"/>
</dbReference>
<feature type="transmembrane region" description="Helical" evidence="6">
    <location>
        <begin position="786"/>
        <end position="808"/>
    </location>
</feature>
<keyword evidence="2" id="KW-1003">Cell membrane</keyword>
<dbReference type="OrthoDB" id="5933722at2"/>
<feature type="domain" description="ABC3 transporter permease C-terminal" evidence="7">
    <location>
        <begin position="705"/>
        <end position="818"/>
    </location>
</feature>
<proteinExistence type="predicted"/>
<sequence length="825" mass="93457">MLKNYFNVAVRSLLKNKLYSFINIFGLAIGLAAFLMINHFVAFEKSYEQHISDNEDIYRVQLDVYQNGELIYKSSENYPGAGPALLEEFPEVTSSAKLYNMGSKNNVVITSENGETNPQVLKHKRFLYAEAAFLPMFSIPMIQGDAATALEKPHTIVISASMAKKYFGNENPMGKLLRLEDDDFNDELCTVTGVFEDVPENTHLKFDVLISFNTLFTRDTSGNGWAKKRYGNGWRRKDFYTYIKLEPTANPQRLESRFATLIDKYKPENKEKNMKDVLSLQPLNDIHLYSNLTDEAEVNGNGDGVFYISIIAYFILFIAWVNYINLSTARSFDRGREVGLRKVMGSHRSSLIVQFLVESLVINSLAMLVAFIFIFITGNLFHNLSGTPLTYIIWIQAWFWVMVVSVVFIGSLLSGIYPAFVLSSFKPMQVLHGKLKTSSGGVALRKALVIFQFAMSVALIVGTATVFDQMEYMQSRDLGFDMEQTIVVERPPKQDTSREVRSNRIKSFKAGLKQRPEIQSVAGSTLLPGKKLRFKTPIRTNLQSQDEAVPLSVAGIDFDFSESMNMEIIAGRAFSEELRDDLDSLVILTENASRALGFEKPEEAIGKRIEIERFRWSPSVVGVMSDYHQESLKEEKPKTLIYLSGAGSEYFMIKVNMDQSAQAISSIEEQWYKSFPGNPFHYFFLDEYFNSYYESERQFKDLFATFSILAIIVGCLGLFGLSSFTAIQRAREIAIRKVLGSSIFSIIQLLSKEFLILVGTATVIIWPVSYYLMDQWLDNYPYRIDIGWASFVYSGIVVLLVTAITISYQTLKSATANPVDALNHE</sequence>
<evidence type="ECO:0000256" key="3">
    <source>
        <dbReference type="ARBA" id="ARBA00022692"/>
    </source>
</evidence>
<evidence type="ECO:0000256" key="5">
    <source>
        <dbReference type="ARBA" id="ARBA00023136"/>
    </source>
</evidence>
<feature type="transmembrane region" description="Helical" evidence="6">
    <location>
        <begin position="351"/>
        <end position="377"/>
    </location>
</feature>
<dbReference type="STRING" id="692418.SAMN04488029_2552"/>